<gene>
    <name evidence="1" type="ORF">ERUC_LOCUS42396</name>
</gene>
<comment type="caution">
    <text evidence="1">The sequence shown here is derived from an EMBL/GenBank/DDBJ whole genome shotgun (WGS) entry which is preliminary data.</text>
</comment>
<organism evidence="1 2">
    <name type="scientific">Eruca vesicaria subsp. sativa</name>
    <name type="common">Garden rocket</name>
    <name type="synonym">Eruca sativa</name>
    <dbReference type="NCBI Taxonomy" id="29727"/>
    <lineage>
        <taxon>Eukaryota</taxon>
        <taxon>Viridiplantae</taxon>
        <taxon>Streptophyta</taxon>
        <taxon>Embryophyta</taxon>
        <taxon>Tracheophyta</taxon>
        <taxon>Spermatophyta</taxon>
        <taxon>Magnoliopsida</taxon>
        <taxon>eudicotyledons</taxon>
        <taxon>Gunneridae</taxon>
        <taxon>Pentapetalae</taxon>
        <taxon>rosids</taxon>
        <taxon>malvids</taxon>
        <taxon>Brassicales</taxon>
        <taxon>Brassicaceae</taxon>
        <taxon>Brassiceae</taxon>
        <taxon>Eruca</taxon>
    </lineage>
</organism>
<sequence>MSILVRWRISFEIYKIWFRLGKKVWEGCGSRLRSSKRFPIGKKKLILGIRLRQGNNNEVLWMRRFASKRISWSLNTCRLDKVAKCFLRWLFGRSLRWDLIRNLPSYLLFIWSLWCYMEFFSSEDFRREWCLCDYVYAGFHWDNIFAGLDLQLMVGVYLANWFYGSDGMISRSQLRRLGALCLGVGFHHKCCGNIYLLREDCIIMYAVRWFLSSMNFSLNVFRFSLINMRICG</sequence>
<name>A0ABC8M154_ERUVS</name>
<evidence type="ECO:0000313" key="2">
    <source>
        <dbReference type="Proteomes" id="UP001642260"/>
    </source>
</evidence>
<reference evidence="1 2" key="1">
    <citation type="submission" date="2022-03" db="EMBL/GenBank/DDBJ databases">
        <authorList>
            <person name="Macdonald S."/>
            <person name="Ahmed S."/>
            <person name="Newling K."/>
        </authorList>
    </citation>
    <scope>NUCLEOTIDE SEQUENCE [LARGE SCALE GENOMIC DNA]</scope>
</reference>
<dbReference type="EMBL" id="CAKOAT010864043">
    <property type="protein sequence ID" value="CAH8389913.1"/>
    <property type="molecule type" value="Genomic_DNA"/>
</dbReference>
<dbReference type="AlphaFoldDB" id="A0ABC8M154"/>
<keyword evidence="2" id="KW-1185">Reference proteome</keyword>
<evidence type="ECO:0000313" key="1">
    <source>
        <dbReference type="EMBL" id="CAH8389913.1"/>
    </source>
</evidence>
<proteinExistence type="predicted"/>
<protein>
    <submittedName>
        <fullName evidence="1">Uncharacterized protein</fullName>
    </submittedName>
</protein>
<accession>A0ABC8M154</accession>
<dbReference type="Proteomes" id="UP001642260">
    <property type="component" value="Unassembled WGS sequence"/>
</dbReference>